<comment type="catalytic activity">
    <reaction evidence="3">
        <text>[thioredoxin]-dithiol + NADP(+) = [thioredoxin]-disulfide + NADPH + H(+)</text>
        <dbReference type="Rhea" id="RHEA:20345"/>
        <dbReference type="Rhea" id="RHEA-COMP:10698"/>
        <dbReference type="Rhea" id="RHEA-COMP:10700"/>
        <dbReference type="ChEBI" id="CHEBI:15378"/>
        <dbReference type="ChEBI" id="CHEBI:29950"/>
        <dbReference type="ChEBI" id="CHEBI:50058"/>
        <dbReference type="ChEBI" id="CHEBI:57783"/>
        <dbReference type="ChEBI" id="CHEBI:58349"/>
        <dbReference type="EC" id="1.8.1.9"/>
    </reaction>
</comment>
<evidence type="ECO:0000256" key="4">
    <source>
        <dbReference type="SAM" id="MobiDB-lite"/>
    </source>
</evidence>
<dbReference type="RefSeq" id="WP_344033182.1">
    <property type="nucleotide sequence ID" value="NZ_BAAAOB010000004.1"/>
</dbReference>
<reference evidence="7" key="1">
    <citation type="journal article" date="2019" name="Int. J. Syst. Evol. Microbiol.">
        <title>The Global Catalogue of Microorganisms (GCM) 10K type strain sequencing project: providing services to taxonomists for standard genome sequencing and annotation.</title>
        <authorList>
            <consortium name="The Broad Institute Genomics Platform"/>
            <consortium name="The Broad Institute Genome Sequencing Center for Infectious Disease"/>
            <person name="Wu L."/>
            <person name="Ma J."/>
        </authorList>
    </citation>
    <scope>NUCLEOTIDE SEQUENCE [LARGE SCALE GENOMIC DNA]</scope>
    <source>
        <strain evidence="7">JCM 14736</strain>
    </source>
</reference>
<gene>
    <name evidence="6" type="ORF">GCM10009768_27880</name>
</gene>
<dbReference type="InterPro" id="IPR036188">
    <property type="entry name" value="FAD/NAD-bd_sf"/>
</dbReference>
<sequence length="335" mass="35078">MTAEWIETIIVGGGAAGLSAAQSLGRARRGVLVLDTGRPRNRFADRMHNVLGHDGIAPGELLEIGRREAAGYGVRIEAVGVRAVREPRPDEAADGAGGPDRPGAGETRLVVELEDGRSIGTRAVILASGVTDVLPEIPGLAGQWGRGAAHCPYCHGWEVRGERIAVLGTSPMSLHQVQLLRQWTDELTVFTAGIGELADATRAELLARNIRLVDRPVAEVVGDEDGVLRSVRTDDGRMHLIDALFTFGAIRPNDDAIAALGLARTEAPFGSFLAVDPLGRTSHPRIWAVGNVVNPSAAVPLAVSSGSMAGGGVNLALAEADFARAAETAETAVVR</sequence>
<proteinExistence type="predicted"/>
<feature type="domain" description="FAD/NAD(P)-binding" evidence="5">
    <location>
        <begin position="8"/>
        <end position="305"/>
    </location>
</feature>
<accession>A0ABP4XX09</accession>
<dbReference type="PRINTS" id="PR00368">
    <property type="entry name" value="FADPNR"/>
</dbReference>
<dbReference type="PRINTS" id="PR00469">
    <property type="entry name" value="PNDRDTASEII"/>
</dbReference>
<evidence type="ECO:0000256" key="1">
    <source>
        <dbReference type="ARBA" id="ARBA00022630"/>
    </source>
</evidence>
<name>A0ABP4XX09_9MICO</name>
<keyword evidence="1" id="KW-0285">Flavoprotein</keyword>
<evidence type="ECO:0000313" key="7">
    <source>
        <dbReference type="Proteomes" id="UP001500851"/>
    </source>
</evidence>
<dbReference type="PANTHER" id="PTHR48105">
    <property type="entry name" value="THIOREDOXIN REDUCTASE 1-RELATED-RELATED"/>
    <property type="match status" value="1"/>
</dbReference>
<dbReference type="SUPFAM" id="SSF51905">
    <property type="entry name" value="FAD/NAD(P)-binding domain"/>
    <property type="match status" value="1"/>
</dbReference>
<dbReference type="InterPro" id="IPR023753">
    <property type="entry name" value="FAD/NAD-binding_dom"/>
</dbReference>
<keyword evidence="7" id="KW-1185">Reference proteome</keyword>
<evidence type="ECO:0000259" key="5">
    <source>
        <dbReference type="Pfam" id="PF07992"/>
    </source>
</evidence>
<evidence type="ECO:0000256" key="3">
    <source>
        <dbReference type="ARBA" id="ARBA00048132"/>
    </source>
</evidence>
<organism evidence="6 7">
    <name type="scientific">Leucobacter iarius</name>
    <dbReference type="NCBI Taxonomy" id="333963"/>
    <lineage>
        <taxon>Bacteria</taxon>
        <taxon>Bacillati</taxon>
        <taxon>Actinomycetota</taxon>
        <taxon>Actinomycetes</taxon>
        <taxon>Micrococcales</taxon>
        <taxon>Microbacteriaceae</taxon>
        <taxon>Leucobacter</taxon>
    </lineage>
</organism>
<evidence type="ECO:0000256" key="2">
    <source>
        <dbReference type="ARBA" id="ARBA00023002"/>
    </source>
</evidence>
<dbReference type="EMBL" id="BAAAOB010000004">
    <property type="protein sequence ID" value="GAA1797345.1"/>
    <property type="molecule type" value="Genomic_DNA"/>
</dbReference>
<comment type="caution">
    <text evidence="6">The sequence shown here is derived from an EMBL/GenBank/DDBJ whole genome shotgun (WGS) entry which is preliminary data.</text>
</comment>
<keyword evidence="2" id="KW-0560">Oxidoreductase</keyword>
<dbReference type="Pfam" id="PF07992">
    <property type="entry name" value="Pyr_redox_2"/>
    <property type="match status" value="1"/>
</dbReference>
<protein>
    <submittedName>
        <fullName evidence="6">NAD(P)/FAD-dependent oxidoreductase</fullName>
    </submittedName>
</protein>
<feature type="region of interest" description="Disordered" evidence="4">
    <location>
        <begin position="86"/>
        <end position="105"/>
    </location>
</feature>
<evidence type="ECO:0000313" key="6">
    <source>
        <dbReference type="EMBL" id="GAA1797345.1"/>
    </source>
</evidence>
<dbReference type="Proteomes" id="UP001500851">
    <property type="component" value="Unassembled WGS sequence"/>
</dbReference>
<dbReference type="Gene3D" id="3.50.50.60">
    <property type="entry name" value="FAD/NAD(P)-binding domain"/>
    <property type="match status" value="2"/>
</dbReference>
<dbReference type="InterPro" id="IPR050097">
    <property type="entry name" value="Ferredoxin-NADP_redctase_2"/>
</dbReference>